<gene>
    <name evidence="1" type="ORF">FHE74_08305</name>
</gene>
<dbReference type="Proteomes" id="UP000312032">
    <property type="component" value="Unassembled WGS sequence"/>
</dbReference>
<reference evidence="1 2" key="1">
    <citation type="submission" date="2019-06" db="EMBL/GenBank/DDBJ databases">
        <authorList>
            <person name="Li J."/>
        </authorList>
    </citation>
    <scope>NUCLEOTIDE SEQUENCE [LARGE SCALE GENOMIC DNA]</scope>
    <source>
        <strain evidence="1 2">LMG 28165</strain>
    </source>
</reference>
<dbReference type="RefSeq" id="WP_139466047.1">
    <property type="nucleotide sequence ID" value="NZ_VDHJ01000011.1"/>
</dbReference>
<dbReference type="AlphaFoldDB" id="A0A5C4U1X7"/>
<sequence length="62" mass="6165">MLLSSLSSAVEPTDPSLPLSLSSVAALASSEDSIFGRIAENFGNLGDFVGAIGDLAGLAAKL</sequence>
<organism evidence="1 2">
    <name type="scientific">Corynebacterium tapiri</name>
    <dbReference type="NCBI Taxonomy" id="1448266"/>
    <lineage>
        <taxon>Bacteria</taxon>
        <taxon>Bacillati</taxon>
        <taxon>Actinomycetota</taxon>
        <taxon>Actinomycetes</taxon>
        <taxon>Mycobacteriales</taxon>
        <taxon>Corynebacteriaceae</taxon>
        <taxon>Corynebacterium</taxon>
    </lineage>
</organism>
<comment type="caution">
    <text evidence="1">The sequence shown here is derived from an EMBL/GenBank/DDBJ whole genome shotgun (WGS) entry which is preliminary data.</text>
</comment>
<proteinExistence type="predicted"/>
<dbReference type="EMBL" id="VDHJ01000011">
    <property type="protein sequence ID" value="TNL96024.1"/>
    <property type="molecule type" value="Genomic_DNA"/>
</dbReference>
<name>A0A5C4U1X7_9CORY</name>
<evidence type="ECO:0000313" key="2">
    <source>
        <dbReference type="Proteomes" id="UP000312032"/>
    </source>
</evidence>
<evidence type="ECO:0000313" key="1">
    <source>
        <dbReference type="EMBL" id="TNL96024.1"/>
    </source>
</evidence>
<protein>
    <submittedName>
        <fullName evidence="1">Uncharacterized protein</fullName>
    </submittedName>
</protein>
<keyword evidence="2" id="KW-1185">Reference proteome</keyword>
<accession>A0A5C4U1X7</accession>